<dbReference type="Pfam" id="PF13377">
    <property type="entry name" value="Peripla_BP_3"/>
    <property type="match status" value="1"/>
</dbReference>
<dbReference type="PRINTS" id="PR00036">
    <property type="entry name" value="HTHLACI"/>
</dbReference>
<keyword evidence="3" id="KW-0804">Transcription</keyword>
<name>A0A1G6SXD9_9ACTN</name>
<keyword evidence="2" id="KW-0238">DNA-binding</keyword>
<proteinExistence type="predicted"/>
<dbReference type="PROSITE" id="PS00356">
    <property type="entry name" value="HTH_LACI_1"/>
    <property type="match status" value="1"/>
</dbReference>
<dbReference type="STRING" id="675864.SAMN04489747_0458"/>
<feature type="domain" description="HTH lacI-type" evidence="4">
    <location>
        <begin position="11"/>
        <end position="65"/>
    </location>
</feature>
<dbReference type="RefSeq" id="WP_172803973.1">
    <property type="nucleotide sequence ID" value="NZ_LT629688.1"/>
</dbReference>
<reference evidence="5 6" key="1">
    <citation type="submission" date="2016-10" db="EMBL/GenBank/DDBJ databases">
        <authorList>
            <person name="de Groot N.N."/>
        </authorList>
    </citation>
    <scope>NUCLEOTIDE SEQUENCE [LARGE SCALE GENOMIC DNA]</scope>
    <source>
        <strain evidence="5 6">MON 2.2</strain>
    </source>
</reference>
<dbReference type="SUPFAM" id="SSF47413">
    <property type="entry name" value="lambda repressor-like DNA-binding domains"/>
    <property type="match status" value="1"/>
</dbReference>
<accession>A0A1G6SXD9</accession>
<evidence type="ECO:0000259" key="4">
    <source>
        <dbReference type="PROSITE" id="PS50932"/>
    </source>
</evidence>
<dbReference type="CDD" id="cd01392">
    <property type="entry name" value="HTH_LacI"/>
    <property type="match status" value="1"/>
</dbReference>
<sequence length="336" mass="35607">MSQRAGSRRGVTIADVARTAGVSLATVSRVMNGRQTVDATLADRVRTAATDLGYAPSPLARGLVNGRTDTVALIVPDLGNPSFHGVLHGLSGAALDDGFRVLVADSREKVSDEPVLARDLRRRADAIVLCSPRSETSVVAGLLEELAPAVVVNRRDLEQDVTNVVNASDHCAELVLEHLHSLGHRRVLYLSGREVSASNAARLDGIAQFRRLHPEMQVEVRFGGTTLADGWGACDAVLAADVTAVMVFNDMTALGLLAALAERGVPVPDRLSVAGVDDVPYAAYSHPPLTTVVTDPSAVGAQAWWRLGLVPQDGRESPHRVDARLVVRRSTGPVPA</sequence>
<dbReference type="GO" id="GO:0000976">
    <property type="term" value="F:transcription cis-regulatory region binding"/>
    <property type="evidence" value="ECO:0007669"/>
    <property type="project" value="TreeGrafter"/>
</dbReference>
<dbReference type="Gene3D" id="1.10.260.40">
    <property type="entry name" value="lambda repressor-like DNA-binding domains"/>
    <property type="match status" value="1"/>
</dbReference>
<evidence type="ECO:0000256" key="2">
    <source>
        <dbReference type="ARBA" id="ARBA00023125"/>
    </source>
</evidence>
<dbReference type="CDD" id="cd06267">
    <property type="entry name" value="PBP1_LacI_sugar_binding-like"/>
    <property type="match status" value="1"/>
</dbReference>
<dbReference type="PANTHER" id="PTHR30146:SF109">
    <property type="entry name" value="HTH-TYPE TRANSCRIPTIONAL REGULATOR GALS"/>
    <property type="match status" value="1"/>
</dbReference>
<dbReference type="SMART" id="SM00354">
    <property type="entry name" value="HTH_LACI"/>
    <property type="match status" value="1"/>
</dbReference>
<evidence type="ECO:0000256" key="3">
    <source>
        <dbReference type="ARBA" id="ARBA00023163"/>
    </source>
</evidence>
<dbReference type="InterPro" id="IPR028082">
    <property type="entry name" value="Peripla_BP_I"/>
</dbReference>
<evidence type="ECO:0000313" key="5">
    <source>
        <dbReference type="EMBL" id="SDD21488.1"/>
    </source>
</evidence>
<keyword evidence="6" id="KW-1185">Reference proteome</keyword>
<dbReference type="EMBL" id="LT629688">
    <property type="protein sequence ID" value="SDD21488.1"/>
    <property type="molecule type" value="Genomic_DNA"/>
</dbReference>
<evidence type="ECO:0000313" key="6">
    <source>
        <dbReference type="Proteomes" id="UP000198546"/>
    </source>
</evidence>
<dbReference type="PANTHER" id="PTHR30146">
    <property type="entry name" value="LACI-RELATED TRANSCRIPTIONAL REPRESSOR"/>
    <property type="match status" value="1"/>
</dbReference>
<gene>
    <name evidence="5" type="ORF">SAMN04489747_0458</name>
</gene>
<dbReference type="SUPFAM" id="SSF53822">
    <property type="entry name" value="Periplasmic binding protein-like I"/>
    <property type="match status" value="1"/>
</dbReference>
<dbReference type="InterPro" id="IPR000843">
    <property type="entry name" value="HTH_LacI"/>
</dbReference>
<dbReference type="Gene3D" id="3.40.50.2300">
    <property type="match status" value="2"/>
</dbReference>
<keyword evidence="1" id="KW-0805">Transcription regulation</keyword>
<dbReference type="Pfam" id="PF00356">
    <property type="entry name" value="LacI"/>
    <property type="match status" value="1"/>
</dbReference>
<dbReference type="PROSITE" id="PS50932">
    <property type="entry name" value="HTH_LACI_2"/>
    <property type="match status" value="1"/>
</dbReference>
<dbReference type="InterPro" id="IPR010982">
    <property type="entry name" value="Lambda_DNA-bd_dom_sf"/>
</dbReference>
<protein>
    <submittedName>
        <fullName evidence="5">Transcriptional regulator, LacI family</fullName>
    </submittedName>
</protein>
<organism evidence="5 6">
    <name type="scientific">Auraticoccus monumenti</name>
    <dbReference type="NCBI Taxonomy" id="675864"/>
    <lineage>
        <taxon>Bacteria</taxon>
        <taxon>Bacillati</taxon>
        <taxon>Actinomycetota</taxon>
        <taxon>Actinomycetes</taxon>
        <taxon>Propionibacteriales</taxon>
        <taxon>Propionibacteriaceae</taxon>
        <taxon>Auraticoccus</taxon>
    </lineage>
</organism>
<dbReference type="AlphaFoldDB" id="A0A1G6SXD9"/>
<dbReference type="GO" id="GO:0003700">
    <property type="term" value="F:DNA-binding transcription factor activity"/>
    <property type="evidence" value="ECO:0007669"/>
    <property type="project" value="TreeGrafter"/>
</dbReference>
<evidence type="ECO:0000256" key="1">
    <source>
        <dbReference type="ARBA" id="ARBA00023015"/>
    </source>
</evidence>
<dbReference type="InterPro" id="IPR046335">
    <property type="entry name" value="LacI/GalR-like_sensor"/>
</dbReference>
<dbReference type="Proteomes" id="UP000198546">
    <property type="component" value="Chromosome i"/>
</dbReference>